<evidence type="ECO:0008006" key="3">
    <source>
        <dbReference type="Google" id="ProtNLM"/>
    </source>
</evidence>
<gene>
    <name evidence="1" type="ORF">OESDEN_12624</name>
</gene>
<accession>A0A0B1SRN4</accession>
<keyword evidence="2" id="KW-1185">Reference proteome</keyword>
<evidence type="ECO:0000313" key="2">
    <source>
        <dbReference type="Proteomes" id="UP000053660"/>
    </source>
</evidence>
<evidence type="ECO:0000313" key="1">
    <source>
        <dbReference type="EMBL" id="KHJ87599.1"/>
    </source>
</evidence>
<protein>
    <recommendedName>
        <fullName evidence="3">ATP-dependent DNA helicase</fullName>
    </recommendedName>
</protein>
<name>A0A0B1SRN4_OESDE</name>
<dbReference type="OrthoDB" id="5873345at2759"/>
<reference evidence="1 2" key="1">
    <citation type="submission" date="2014-03" db="EMBL/GenBank/DDBJ databases">
        <title>Draft genome of the hookworm Oesophagostomum dentatum.</title>
        <authorList>
            <person name="Mitreva M."/>
        </authorList>
    </citation>
    <scope>NUCLEOTIDE SEQUENCE [LARGE SCALE GENOMIC DNA]</scope>
    <source>
        <strain evidence="1 2">OD-Hann</strain>
    </source>
</reference>
<dbReference type="AlphaFoldDB" id="A0A0B1SRN4"/>
<dbReference type="PANTHER" id="PTHR10492">
    <property type="match status" value="1"/>
</dbReference>
<dbReference type="EMBL" id="KN557420">
    <property type="protein sequence ID" value="KHJ87599.1"/>
    <property type="molecule type" value="Genomic_DNA"/>
</dbReference>
<sequence length="264" mass="30625">MEALAREANRDSTLTAWFKLNVEYELKEQRGVDLHGAVDSRTLYYYQIPQYFTYVKSTTAREWRPRKRGTRQIGRMYMSFEHLRTVEGVIHPSFIAAARALDLLHDDANYEACMEEAIQFEMPSELRSLFSYMLAFCEITNPQEFYDLFKASMAEDFVHSGLSESAAEASLYYNLFDRLCLLHCGISQLIVSPTPHRPDAPVEVDWEWHSRKRQGMYNSLNERPQAAADRILSSSNTHRKLHYVDGPGGSRKTFLYNAVYHVLK</sequence>
<organism evidence="1 2">
    <name type="scientific">Oesophagostomum dentatum</name>
    <name type="common">Nodular worm</name>
    <dbReference type="NCBI Taxonomy" id="61180"/>
    <lineage>
        <taxon>Eukaryota</taxon>
        <taxon>Metazoa</taxon>
        <taxon>Ecdysozoa</taxon>
        <taxon>Nematoda</taxon>
        <taxon>Chromadorea</taxon>
        <taxon>Rhabditida</taxon>
        <taxon>Rhabditina</taxon>
        <taxon>Rhabditomorpha</taxon>
        <taxon>Strongyloidea</taxon>
        <taxon>Strongylidae</taxon>
        <taxon>Oesophagostomum</taxon>
    </lineage>
</organism>
<proteinExistence type="predicted"/>
<dbReference type="Proteomes" id="UP000053660">
    <property type="component" value="Unassembled WGS sequence"/>
</dbReference>